<sequence length="50" mass="5691">MSAKLIELRLLLDAVDGQLMIWMLLPANGVRNRETGQWPATAWRLPIALF</sequence>
<protein>
    <submittedName>
        <fullName evidence="1">Uncharacterized protein</fullName>
    </submittedName>
</protein>
<proteinExistence type="predicted"/>
<reference evidence="1 2" key="1">
    <citation type="journal article" date="2010" name="J. Bacteriol.">
        <title>Genome sequence of the oligotrophic marine Gammaproteobacterium HTCC2143, isolated from the Oregon Coast.</title>
        <authorList>
            <person name="Oh H.M."/>
            <person name="Kang I."/>
            <person name="Ferriera S."/>
            <person name="Giovannoni S.J."/>
            <person name="Cho J.C."/>
        </authorList>
    </citation>
    <scope>NUCLEOTIDE SEQUENCE [LARGE SCALE GENOMIC DNA]</scope>
    <source>
        <strain evidence="1 2">HTCC2143</strain>
    </source>
</reference>
<name>A0YGC1_9GAMM</name>
<organism evidence="1 2">
    <name type="scientific">marine gamma proteobacterium HTCC2143</name>
    <dbReference type="NCBI Taxonomy" id="247633"/>
    <lineage>
        <taxon>Bacteria</taxon>
        <taxon>Pseudomonadati</taxon>
        <taxon>Pseudomonadota</taxon>
        <taxon>Gammaproteobacteria</taxon>
        <taxon>Cellvibrionales</taxon>
        <taxon>Spongiibacteraceae</taxon>
        <taxon>BD1-7 clade</taxon>
    </lineage>
</organism>
<dbReference type="Proteomes" id="UP000004931">
    <property type="component" value="Unassembled WGS sequence"/>
</dbReference>
<evidence type="ECO:0000313" key="1">
    <source>
        <dbReference type="EMBL" id="EAW30147.1"/>
    </source>
</evidence>
<accession>A0YGC1</accession>
<dbReference type="EMBL" id="AAVT01000010">
    <property type="protein sequence ID" value="EAW30147.1"/>
    <property type="molecule type" value="Genomic_DNA"/>
</dbReference>
<dbReference type="AlphaFoldDB" id="A0YGC1"/>
<comment type="caution">
    <text evidence="1">The sequence shown here is derived from an EMBL/GenBank/DDBJ whole genome shotgun (WGS) entry which is preliminary data.</text>
</comment>
<evidence type="ECO:0000313" key="2">
    <source>
        <dbReference type="Proteomes" id="UP000004931"/>
    </source>
</evidence>
<dbReference type="STRING" id="247633.GP2143_11257"/>
<gene>
    <name evidence="1" type="ORF">GP2143_11257</name>
</gene>
<keyword evidence="2" id="KW-1185">Reference proteome</keyword>